<dbReference type="EMBL" id="CAJVQC010160351">
    <property type="protein sequence ID" value="CAG8848363.1"/>
    <property type="molecule type" value="Genomic_DNA"/>
</dbReference>
<evidence type="ECO:0000313" key="2">
    <source>
        <dbReference type="Proteomes" id="UP000789920"/>
    </source>
</evidence>
<organism evidence="1 2">
    <name type="scientific">Racocetra persica</name>
    <dbReference type="NCBI Taxonomy" id="160502"/>
    <lineage>
        <taxon>Eukaryota</taxon>
        <taxon>Fungi</taxon>
        <taxon>Fungi incertae sedis</taxon>
        <taxon>Mucoromycota</taxon>
        <taxon>Glomeromycotina</taxon>
        <taxon>Glomeromycetes</taxon>
        <taxon>Diversisporales</taxon>
        <taxon>Gigasporaceae</taxon>
        <taxon>Racocetra</taxon>
    </lineage>
</organism>
<sequence>TEMDINNEYLVDSPKWSNDELEFDSDYESYNPGYTHNFHRGHNKYW</sequence>
<accession>A0ACA9SUZ8</accession>
<evidence type="ECO:0000313" key="1">
    <source>
        <dbReference type="EMBL" id="CAG8848363.1"/>
    </source>
</evidence>
<feature type="non-terminal residue" evidence="1">
    <location>
        <position position="1"/>
    </location>
</feature>
<gene>
    <name evidence="1" type="ORF">RPERSI_LOCUS35086</name>
</gene>
<keyword evidence="2" id="KW-1185">Reference proteome</keyword>
<name>A0ACA9SUZ8_9GLOM</name>
<dbReference type="Proteomes" id="UP000789920">
    <property type="component" value="Unassembled WGS sequence"/>
</dbReference>
<proteinExistence type="predicted"/>
<reference evidence="1" key="1">
    <citation type="submission" date="2021-06" db="EMBL/GenBank/DDBJ databases">
        <authorList>
            <person name="Kallberg Y."/>
            <person name="Tangrot J."/>
            <person name="Rosling A."/>
        </authorList>
    </citation>
    <scope>NUCLEOTIDE SEQUENCE</scope>
    <source>
        <strain evidence="1">MA461A</strain>
    </source>
</reference>
<comment type="caution">
    <text evidence="1">The sequence shown here is derived from an EMBL/GenBank/DDBJ whole genome shotgun (WGS) entry which is preliminary data.</text>
</comment>
<protein>
    <submittedName>
        <fullName evidence="1">8911_t:CDS:1</fullName>
    </submittedName>
</protein>